<keyword evidence="2" id="KW-1185">Reference proteome</keyword>
<comment type="caution">
    <text evidence="1">The sequence shown here is derived from an EMBL/GenBank/DDBJ whole genome shotgun (WGS) entry which is preliminary data.</text>
</comment>
<dbReference type="GO" id="GO:0016706">
    <property type="term" value="F:2-oxoglutarate-dependent dioxygenase activity"/>
    <property type="evidence" value="ECO:0007669"/>
    <property type="project" value="UniProtKB-ARBA"/>
</dbReference>
<dbReference type="Proteomes" id="UP000293342">
    <property type="component" value="Unassembled WGS sequence"/>
</dbReference>
<reference evidence="1 2" key="1">
    <citation type="submission" date="2019-02" db="EMBL/GenBank/DDBJ databases">
        <title>Kribbella capetownensis sp. nov. and Kribbella speibonae sp. nov., isolated from soil.</title>
        <authorList>
            <person name="Curtis S.M."/>
            <person name="Norton I."/>
            <person name="Everest G.J."/>
            <person name="Meyers P.R."/>
        </authorList>
    </citation>
    <scope>NUCLEOTIDE SEQUENCE [LARGE SCALE GENOMIC DNA]</scope>
    <source>
        <strain evidence="1 2">YM53</strain>
    </source>
</reference>
<organism evidence="1 2">
    <name type="scientific">Kribbella capetownensis</name>
    <dbReference type="NCBI Taxonomy" id="1572659"/>
    <lineage>
        <taxon>Bacteria</taxon>
        <taxon>Bacillati</taxon>
        <taxon>Actinomycetota</taxon>
        <taxon>Actinomycetes</taxon>
        <taxon>Propionibacteriales</taxon>
        <taxon>Kribbellaceae</taxon>
        <taxon>Kribbella</taxon>
    </lineage>
</organism>
<dbReference type="GO" id="GO:0005506">
    <property type="term" value="F:iron ion binding"/>
    <property type="evidence" value="ECO:0007669"/>
    <property type="project" value="UniProtKB-ARBA"/>
</dbReference>
<dbReference type="OrthoDB" id="9798771at2"/>
<dbReference type="InterPro" id="IPR008775">
    <property type="entry name" value="Phytyl_CoA_dOase-like"/>
</dbReference>
<gene>
    <name evidence="1" type="ORF">E0H75_02195</name>
</gene>
<name>A0A4R0K1T5_9ACTN</name>
<dbReference type="SUPFAM" id="SSF51197">
    <property type="entry name" value="Clavaminate synthase-like"/>
    <property type="match status" value="1"/>
</dbReference>
<protein>
    <recommendedName>
        <fullName evidence="3">Phytanoyl-CoA dioxygenase PhyH</fullName>
    </recommendedName>
</protein>
<dbReference type="Pfam" id="PF05721">
    <property type="entry name" value="PhyH"/>
    <property type="match status" value="1"/>
</dbReference>
<dbReference type="PANTHER" id="PTHR20883:SF48">
    <property type="entry name" value="ECTOINE DIOXYGENASE"/>
    <property type="match status" value="1"/>
</dbReference>
<evidence type="ECO:0000313" key="2">
    <source>
        <dbReference type="Proteomes" id="UP000293342"/>
    </source>
</evidence>
<accession>A0A4R0K1T5</accession>
<dbReference type="AlphaFoldDB" id="A0A4R0K1T5"/>
<dbReference type="PANTHER" id="PTHR20883">
    <property type="entry name" value="PHYTANOYL-COA DIOXYGENASE DOMAIN CONTAINING 1"/>
    <property type="match status" value="1"/>
</dbReference>
<dbReference type="Gene3D" id="2.60.120.620">
    <property type="entry name" value="q2cbj1_9rhob like domain"/>
    <property type="match status" value="1"/>
</dbReference>
<sequence length="284" mass="31670">MAMAGVNRWRGWGGRAEHGEMLDALELEVFERDGIVKVPSAFSADDAARMRNALWSELQTRHGMERDDRSTWTNLRPTKLKNTKTNPVANAILGPPLRSALGTLLGEWKVPPHQGQVLVTMPTGETWSVPHRQWHTDLGFELPPDDLVAVKIWALLTDLEPGGGGTPQVAGSHRVIARHLTTTPERDFTTIRDQVLRSDPWFRDLTNADRSTDPMVEAELDGLPVRVVELTGRAGDVYITHPWILHSIATNANDTPRMMRSRFIWRSERGDQPSAADGVLGQTD</sequence>
<evidence type="ECO:0000313" key="1">
    <source>
        <dbReference type="EMBL" id="TCC52594.1"/>
    </source>
</evidence>
<evidence type="ECO:0008006" key="3">
    <source>
        <dbReference type="Google" id="ProtNLM"/>
    </source>
</evidence>
<dbReference type="EMBL" id="SJKD01000001">
    <property type="protein sequence ID" value="TCC52594.1"/>
    <property type="molecule type" value="Genomic_DNA"/>
</dbReference>
<proteinExistence type="predicted"/>